<keyword evidence="3" id="KW-0804">Transcription</keyword>
<dbReference type="GO" id="GO:0006950">
    <property type="term" value="P:response to stress"/>
    <property type="evidence" value="ECO:0007669"/>
    <property type="project" value="TreeGrafter"/>
</dbReference>
<evidence type="ECO:0000313" key="5">
    <source>
        <dbReference type="EMBL" id="RPE79886.1"/>
    </source>
</evidence>
<protein>
    <submittedName>
        <fullName evidence="5">MarR family transcriptional regulator</fullName>
    </submittedName>
</protein>
<name>A0A3N4VA48_9GAMM</name>
<evidence type="ECO:0000259" key="4">
    <source>
        <dbReference type="PROSITE" id="PS50995"/>
    </source>
</evidence>
<dbReference type="Gene3D" id="1.10.10.10">
    <property type="entry name" value="Winged helix-like DNA-binding domain superfamily/Winged helix DNA-binding domain"/>
    <property type="match status" value="1"/>
</dbReference>
<proteinExistence type="predicted"/>
<dbReference type="SMART" id="SM00347">
    <property type="entry name" value="HTH_MARR"/>
    <property type="match status" value="1"/>
</dbReference>
<keyword evidence="6" id="KW-1185">Reference proteome</keyword>
<reference evidence="5 6" key="1">
    <citation type="submission" date="2018-11" db="EMBL/GenBank/DDBJ databases">
        <title>Genomic Encyclopedia of Type Strains, Phase IV (KMG-IV): sequencing the most valuable type-strain genomes for metagenomic binning, comparative biology and taxonomic classification.</title>
        <authorList>
            <person name="Goeker M."/>
        </authorList>
    </citation>
    <scope>NUCLEOTIDE SEQUENCE [LARGE SCALE GENOMIC DNA]</scope>
    <source>
        <strain evidence="5 6">DSM 25623</strain>
    </source>
</reference>
<dbReference type="EMBL" id="RKQN01000002">
    <property type="protein sequence ID" value="RPE79886.1"/>
    <property type="molecule type" value="Genomic_DNA"/>
</dbReference>
<gene>
    <name evidence="5" type="ORF">EDC50_1715</name>
</gene>
<accession>A0A3N4VA48</accession>
<dbReference type="InterPro" id="IPR036390">
    <property type="entry name" value="WH_DNA-bd_sf"/>
</dbReference>
<dbReference type="PROSITE" id="PS50995">
    <property type="entry name" value="HTH_MARR_2"/>
    <property type="match status" value="1"/>
</dbReference>
<dbReference type="InterPro" id="IPR036388">
    <property type="entry name" value="WH-like_DNA-bd_sf"/>
</dbReference>
<comment type="caution">
    <text evidence="5">The sequence shown here is derived from an EMBL/GenBank/DDBJ whole genome shotgun (WGS) entry which is preliminary data.</text>
</comment>
<dbReference type="AlphaFoldDB" id="A0A3N4VA48"/>
<feature type="domain" description="HTH marR-type" evidence="4">
    <location>
        <begin position="1"/>
        <end position="137"/>
    </location>
</feature>
<evidence type="ECO:0000256" key="1">
    <source>
        <dbReference type="ARBA" id="ARBA00023015"/>
    </source>
</evidence>
<dbReference type="InterPro" id="IPR000835">
    <property type="entry name" value="HTH_MarR-typ"/>
</dbReference>
<evidence type="ECO:0000256" key="3">
    <source>
        <dbReference type="ARBA" id="ARBA00023163"/>
    </source>
</evidence>
<evidence type="ECO:0000256" key="2">
    <source>
        <dbReference type="ARBA" id="ARBA00023125"/>
    </source>
</evidence>
<evidence type="ECO:0000313" key="6">
    <source>
        <dbReference type="Proteomes" id="UP000269708"/>
    </source>
</evidence>
<dbReference type="SUPFAM" id="SSF46785">
    <property type="entry name" value="Winged helix' DNA-binding domain"/>
    <property type="match status" value="1"/>
</dbReference>
<dbReference type="GO" id="GO:0003700">
    <property type="term" value="F:DNA-binding transcription factor activity"/>
    <property type="evidence" value="ECO:0007669"/>
    <property type="project" value="InterPro"/>
</dbReference>
<dbReference type="Proteomes" id="UP000269708">
    <property type="component" value="Unassembled WGS sequence"/>
</dbReference>
<dbReference type="InterPro" id="IPR039422">
    <property type="entry name" value="MarR/SlyA-like"/>
</dbReference>
<keyword evidence="2" id="KW-0238">DNA-binding</keyword>
<dbReference type="PROSITE" id="PS01117">
    <property type="entry name" value="HTH_MARR_1"/>
    <property type="match status" value="1"/>
</dbReference>
<dbReference type="PRINTS" id="PR00598">
    <property type="entry name" value="HTHMARR"/>
</dbReference>
<dbReference type="GO" id="GO:0003677">
    <property type="term" value="F:DNA binding"/>
    <property type="evidence" value="ECO:0007669"/>
    <property type="project" value="UniProtKB-KW"/>
</dbReference>
<organism evidence="5 6">
    <name type="scientific">Vulcaniibacterium tengchongense</name>
    <dbReference type="NCBI Taxonomy" id="1273429"/>
    <lineage>
        <taxon>Bacteria</taxon>
        <taxon>Pseudomonadati</taxon>
        <taxon>Pseudomonadota</taxon>
        <taxon>Gammaproteobacteria</taxon>
        <taxon>Lysobacterales</taxon>
        <taxon>Lysobacteraceae</taxon>
        <taxon>Vulcaniibacterium</taxon>
    </lineage>
</organism>
<sequence length="211" mass="22624">MDDARRQAQLGIERLAALLRMRAWGEDGTPPLHPAQRALLLALAGRSGGLRGGELAAQLGVSAASVSDSLRALEAKGWLRRRPDPDDGRASRAVLTAAGAALVRRLQHPAAGLGPLLQALPEQDLGHLLRALQLMILEAQRLGLADGPRTCLGCEFFRPHASTDAAEPHWCDYVGAAFGDAALRVDCPEQRPRSREALDATVRRFREAAPS</sequence>
<dbReference type="OrthoDB" id="9783504at2"/>
<dbReference type="Pfam" id="PF12802">
    <property type="entry name" value="MarR_2"/>
    <property type="match status" value="1"/>
</dbReference>
<dbReference type="RefSeq" id="WP_123770056.1">
    <property type="nucleotide sequence ID" value="NZ_RKQN01000002.1"/>
</dbReference>
<keyword evidence="1" id="KW-0805">Transcription regulation</keyword>
<dbReference type="PANTHER" id="PTHR33164:SF43">
    <property type="entry name" value="HTH-TYPE TRANSCRIPTIONAL REPRESSOR YETL"/>
    <property type="match status" value="1"/>
</dbReference>
<dbReference type="PANTHER" id="PTHR33164">
    <property type="entry name" value="TRANSCRIPTIONAL REGULATOR, MARR FAMILY"/>
    <property type="match status" value="1"/>
</dbReference>
<dbReference type="InterPro" id="IPR023187">
    <property type="entry name" value="Tscrpt_reg_MarR-type_CS"/>
</dbReference>